<dbReference type="PANTHER" id="PTHR43981:SF2">
    <property type="entry name" value="ENOYL-[ACYL-CARRIER-PROTEIN] REDUCTASE, MITOCHONDRIAL"/>
    <property type="match status" value="1"/>
</dbReference>
<sequence length="90" mass="10336">MKSVELVLLDMRNSRFFFDVLIHSDGATLVTYGGMSKKPITAATGPFIFQDMRLRGFWLGKWKSVHSNKDFANMTNYLLELVRDGKLQYA</sequence>
<evidence type="ECO:0000313" key="4">
    <source>
        <dbReference type="Proteomes" id="UP000822688"/>
    </source>
</evidence>
<evidence type="ECO:0000256" key="1">
    <source>
        <dbReference type="ARBA" id="ARBA00022857"/>
    </source>
</evidence>
<dbReference type="GO" id="GO:0016491">
    <property type="term" value="F:oxidoreductase activity"/>
    <property type="evidence" value="ECO:0007669"/>
    <property type="project" value="UniProtKB-KW"/>
</dbReference>
<dbReference type="InterPro" id="IPR036291">
    <property type="entry name" value="NAD(P)-bd_dom_sf"/>
</dbReference>
<dbReference type="GO" id="GO:0006631">
    <property type="term" value="P:fatty acid metabolic process"/>
    <property type="evidence" value="ECO:0007669"/>
    <property type="project" value="TreeGrafter"/>
</dbReference>
<dbReference type="SUPFAM" id="SSF51735">
    <property type="entry name" value="NAD(P)-binding Rossmann-fold domains"/>
    <property type="match status" value="1"/>
</dbReference>
<protein>
    <submittedName>
        <fullName evidence="3">Uncharacterized protein</fullName>
    </submittedName>
</protein>
<evidence type="ECO:0000313" key="3">
    <source>
        <dbReference type="EMBL" id="KAG0589155.1"/>
    </source>
</evidence>
<accession>A0A8T0J0M0</accession>
<gene>
    <name evidence="3" type="ORF">KC19_2G294900</name>
</gene>
<dbReference type="AlphaFoldDB" id="A0A8T0J0M0"/>
<dbReference type="Gene3D" id="3.40.50.720">
    <property type="entry name" value="NAD(P)-binding Rossmann-like Domain"/>
    <property type="match status" value="1"/>
</dbReference>
<keyword evidence="4" id="KW-1185">Reference proteome</keyword>
<reference evidence="3" key="1">
    <citation type="submission" date="2020-06" db="EMBL/GenBank/DDBJ databases">
        <title>WGS assembly of Ceratodon purpureus strain R40.</title>
        <authorList>
            <person name="Carey S.B."/>
            <person name="Jenkins J."/>
            <person name="Shu S."/>
            <person name="Lovell J.T."/>
            <person name="Sreedasyam A."/>
            <person name="Maumus F."/>
            <person name="Tiley G.P."/>
            <person name="Fernandez-Pozo N."/>
            <person name="Barry K."/>
            <person name="Chen C."/>
            <person name="Wang M."/>
            <person name="Lipzen A."/>
            <person name="Daum C."/>
            <person name="Saski C.A."/>
            <person name="Payton A.C."/>
            <person name="Mcbreen J.C."/>
            <person name="Conrad R.E."/>
            <person name="Kollar L.M."/>
            <person name="Olsson S."/>
            <person name="Huttunen S."/>
            <person name="Landis J.B."/>
            <person name="Wickett N.J."/>
            <person name="Johnson M.G."/>
            <person name="Rensing S.A."/>
            <person name="Grimwood J."/>
            <person name="Schmutz J."/>
            <person name="Mcdaniel S.F."/>
        </authorList>
    </citation>
    <scope>NUCLEOTIDE SEQUENCE</scope>
    <source>
        <strain evidence="3">R40</strain>
    </source>
</reference>
<dbReference type="InterPro" id="IPR051034">
    <property type="entry name" value="Mito_Enoyl-ACP_Reductase"/>
</dbReference>
<dbReference type="PANTHER" id="PTHR43981">
    <property type="entry name" value="ENOYL-[ACYL-CARRIER-PROTEIN] REDUCTASE, MITOCHONDRIAL"/>
    <property type="match status" value="1"/>
</dbReference>
<comment type="caution">
    <text evidence="3">The sequence shown here is derived from an EMBL/GenBank/DDBJ whole genome shotgun (WGS) entry which is preliminary data.</text>
</comment>
<dbReference type="EMBL" id="CM026422">
    <property type="protein sequence ID" value="KAG0589155.1"/>
    <property type="molecule type" value="Genomic_DNA"/>
</dbReference>
<evidence type="ECO:0000256" key="2">
    <source>
        <dbReference type="ARBA" id="ARBA00023002"/>
    </source>
</evidence>
<dbReference type="GO" id="GO:0005739">
    <property type="term" value="C:mitochondrion"/>
    <property type="evidence" value="ECO:0007669"/>
    <property type="project" value="TreeGrafter"/>
</dbReference>
<keyword evidence="1" id="KW-0521">NADP</keyword>
<proteinExistence type="predicted"/>
<organism evidence="3 4">
    <name type="scientific">Ceratodon purpureus</name>
    <name type="common">Fire moss</name>
    <name type="synonym">Dicranum purpureum</name>
    <dbReference type="NCBI Taxonomy" id="3225"/>
    <lineage>
        <taxon>Eukaryota</taxon>
        <taxon>Viridiplantae</taxon>
        <taxon>Streptophyta</taxon>
        <taxon>Embryophyta</taxon>
        <taxon>Bryophyta</taxon>
        <taxon>Bryophytina</taxon>
        <taxon>Bryopsida</taxon>
        <taxon>Dicranidae</taxon>
        <taxon>Pseudoditrichales</taxon>
        <taxon>Ditrichaceae</taxon>
        <taxon>Ceratodon</taxon>
    </lineage>
</organism>
<keyword evidence="2" id="KW-0560">Oxidoreductase</keyword>
<name>A0A8T0J0M0_CERPU</name>
<dbReference type="Proteomes" id="UP000822688">
    <property type="component" value="Chromosome 2"/>
</dbReference>